<comment type="catalytic activity">
    <reaction evidence="1">
        <text>Release of an N-terminal aspartate or glutamate from a peptide, with a preference for aspartate.</text>
        <dbReference type="EC" id="3.4.11.21"/>
    </reaction>
</comment>
<keyword evidence="5 11" id="KW-0031">Aminopeptidase</keyword>
<dbReference type="PRINTS" id="PR00932">
    <property type="entry name" value="AMINO1PTASE"/>
</dbReference>
<evidence type="ECO:0000256" key="8">
    <source>
        <dbReference type="ARBA" id="ARBA00022801"/>
    </source>
</evidence>
<dbReference type="InterPro" id="IPR001948">
    <property type="entry name" value="Peptidase_M18"/>
</dbReference>
<evidence type="ECO:0000256" key="4">
    <source>
        <dbReference type="ARBA" id="ARBA00011965"/>
    </source>
</evidence>
<comment type="cofactor">
    <cofactor evidence="2">
        <name>Zn(2+)</name>
        <dbReference type="ChEBI" id="CHEBI:29105"/>
    </cofactor>
</comment>
<evidence type="ECO:0000256" key="7">
    <source>
        <dbReference type="ARBA" id="ARBA00022723"/>
    </source>
</evidence>
<dbReference type="GO" id="GO:0004177">
    <property type="term" value="F:aminopeptidase activity"/>
    <property type="evidence" value="ECO:0007669"/>
    <property type="project" value="UniProtKB-KW"/>
</dbReference>
<evidence type="ECO:0000313" key="12">
    <source>
        <dbReference type="EMBL" id="OHS98258.1"/>
    </source>
</evidence>
<dbReference type="GO" id="GO:0008270">
    <property type="term" value="F:zinc ion binding"/>
    <property type="evidence" value="ECO:0007669"/>
    <property type="project" value="InterPro"/>
</dbReference>
<gene>
    <name evidence="12" type="primary">apeB</name>
    <name evidence="12" type="ORF">TRFO_35383</name>
</gene>
<dbReference type="SUPFAM" id="SSF101821">
    <property type="entry name" value="Aminopeptidase/glucanase lid domain"/>
    <property type="match status" value="1"/>
</dbReference>
<dbReference type="OrthoDB" id="9880441at2759"/>
<dbReference type="GO" id="GO:0005737">
    <property type="term" value="C:cytoplasm"/>
    <property type="evidence" value="ECO:0007669"/>
    <property type="project" value="UniProtKB-ARBA"/>
</dbReference>
<evidence type="ECO:0000256" key="2">
    <source>
        <dbReference type="ARBA" id="ARBA00001947"/>
    </source>
</evidence>
<evidence type="ECO:0000256" key="9">
    <source>
        <dbReference type="ARBA" id="ARBA00022833"/>
    </source>
</evidence>
<accession>A0A1J4JGI6</accession>
<dbReference type="RefSeq" id="XP_068351395.1">
    <property type="nucleotide sequence ID" value="XM_068510218.1"/>
</dbReference>
<evidence type="ECO:0000256" key="1">
    <source>
        <dbReference type="ARBA" id="ARBA00001335"/>
    </source>
</evidence>
<organism evidence="12 13">
    <name type="scientific">Tritrichomonas foetus</name>
    <dbReference type="NCBI Taxonomy" id="1144522"/>
    <lineage>
        <taxon>Eukaryota</taxon>
        <taxon>Metamonada</taxon>
        <taxon>Parabasalia</taxon>
        <taxon>Tritrichomonadida</taxon>
        <taxon>Tritrichomonadidae</taxon>
        <taxon>Tritrichomonas</taxon>
    </lineage>
</organism>
<dbReference type="Pfam" id="PF02127">
    <property type="entry name" value="Peptidase_M18"/>
    <property type="match status" value="1"/>
</dbReference>
<evidence type="ECO:0000256" key="11">
    <source>
        <dbReference type="RuleBase" id="RU004386"/>
    </source>
</evidence>
<name>A0A1J4JGI6_9EUKA</name>
<dbReference type="GeneID" id="94844922"/>
<dbReference type="VEuPathDB" id="TrichDB:TRFO_35383"/>
<keyword evidence="13" id="KW-1185">Reference proteome</keyword>
<dbReference type="PANTHER" id="PTHR28570">
    <property type="entry name" value="ASPARTYL AMINOPEPTIDASE"/>
    <property type="match status" value="1"/>
</dbReference>
<evidence type="ECO:0000256" key="10">
    <source>
        <dbReference type="ARBA" id="ARBA00023049"/>
    </source>
</evidence>
<comment type="caution">
    <text evidence="12">The sequence shown here is derived from an EMBL/GenBank/DDBJ whole genome shotgun (WGS) entry which is preliminary data.</text>
</comment>
<comment type="similarity">
    <text evidence="3 11">Belongs to the peptidase M18 family.</text>
</comment>
<dbReference type="Gene3D" id="3.40.630.10">
    <property type="entry name" value="Zn peptidases"/>
    <property type="match status" value="1"/>
</dbReference>
<dbReference type="GO" id="GO:0008237">
    <property type="term" value="F:metallopeptidase activity"/>
    <property type="evidence" value="ECO:0007669"/>
    <property type="project" value="UniProtKB-KW"/>
</dbReference>
<dbReference type="InterPro" id="IPR023358">
    <property type="entry name" value="Peptidase_M18_dom2"/>
</dbReference>
<keyword evidence="9 11" id="KW-0862">Zinc</keyword>
<proteinExistence type="inferred from homology"/>
<sequence>MFEEYSEFIQNCPTPYHFAEYARTQLQKAGFTEMKESEEWESVPKKGFSIRNERSLIAWNDEGHDRAIIQASHNDSPCFILKPNFDECVDGYRRARCSNYGGLLMYTWFDRNLRLAGRVVYKTPEGLKFKLFDSKVGIATIPCLAIHLDSSFKFSPNSLSPEDHFIPIYGTESDPPLKEYVASQLSLNADDIVTLDLRFVDSEPPQLTNDILNSQRLDNMQNTFFILKAFLETSPQSGTTNILAVFDNEEIGSSTRCGAMSAFIDDLLKRIAKNDDIRRMKANSHIISFDSTHGTNPNFPDVLESYHLIHIGKGITLERDPDYQTSSDMKNEFAMRQAAQEIGENIQTACCKNNTGGGTTIGPMSETLTGILTVDAGAPVIGMHSIREHGSVKDIESGFKLAVELYSNYEKYMYPF</sequence>
<dbReference type="Proteomes" id="UP000179807">
    <property type="component" value="Unassembled WGS sequence"/>
</dbReference>
<keyword evidence="6 11" id="KW-0645">Protease</keyword>
<evidence type="ECO:0000313" key="13">
    <source>
        <dbReference type="Proteomes" id="UP000179807"/>
    </source>
</evidence>
<dbReference type="EMBL" id="MLAK01001067">
    <property type="protein sequence ID" value="OHS98258.1"/>
    <property type="molecule type" value="Genomic_DNA"/>
</dbReference>
<reference evidence="12" key="1">
    <citation type="submission" date="2016-10" db="EMBL/GenBank/DDBJ databases">
        <authorList>
            <person name="Benchimol M."/>
            <person name="Almeida L.G."/>
            <person name="Vasconcelos A.T."/>
            <person name="Perreira-Neves A."/>
            <person name="Rosa I.A."/>
            <person name="Tasca T."/>
            <person name="Bogo M.R."/>
            <person name="de Souza W."/>
        </authorList>
    </citation>
    <scope>NUCLEOTIDE SEQUENCE [LARGE SCALE GENOMIC DNA]</scope>
    <source>
        <strain evidence="12">K</strain>
    </source>
</reference>
<keyword evidence="7 11" id="KW-0479">Metal-binding</keyword>
<evidence type="ECO:0000256" key="3">
    <source>
        <dbReference type="ARBA" id="ARBA00008290"/>
    </source>
</evidence>
<keyword evidence="10 11" id="KW-0482">Metalloprotease</keyword>
<evidence type="ECO:0000256" key="5">
    <source>
        <dbReference type="ARBA" id="ARBA00022438"/>
    </source>
</evidence>
<dbReference type="GO" id="GO:0006508">
    <property type="term" value="P:proteolysis"/>
    <property type="evidence" value="ECO:0007669"/>
    <property type="project" value="UniProtKB-KW"/>
</dbReference>
<dbReference type="PANTHER" id="PTHR28570:SF3">
    <property type="entry name" value="ASPARTYL AMINOPEPTIDASE"/>
    <property type="match status" value="1"/>
</dbReference>
<dbReference type="EC" id="3.4.11.21" evidence="4"/>
<protein>
    <recommendedName>
        <fullName evidence="4">aspartyl aminopeptidase</fullName>
        <ecNumber evidence="4">3.4.11.21</ecNumber>
    </recommendedName>
</protein>
<evidence type="ECO:0000256" key="6">
    <source>
        <dbReference type="ARBA" id="ARBA00022670"/>
    </source>
</evidence>
<dbReference type="AlphaFoldDB" id="A0A1J4JGI6"/>
<dbReference type="SUPFAM" id="SSF53187">
    <property type="entry name" value="Zn-dependent exopeptidases"/>
    <property type="match status" value="1"/>
</dbReference>
<keyword evidence="8 11" id="KW-0378">Hydrolase</keyword>
<dbReference type="Gene3D" id="2.30.250.10">
    <property type="entry name" value="Aminopeptidase i, Domain 2"/>
    <property type="match status" value="1"/>
</dbReference>